<evidence type="ECO:0000256" key="6">
    <source>
        <dbReference type="ARBA" id="ARBA00023251"/>
    </source>
</evidence>
<dbReference type="PROSITE" id="PS50893">
    <property type="entry name" value="ABC_TRANSPORTER_2"/>
    <property type="match status" value="1"/>
</dbReference>
<keyword evidence="3" id="KW-0813">Transport</keyword>
<dbReference type="InterPro" id="IPR003439">
    <property type="entry name" value="ABC_transporter-like_ATP-bd"/>
</dbReference>
<dbReference type="Pfam" id="PF00005">
    <property type="entry name" value="ABC_tran"/>
    <property type="match status" value="1"/>
</dbReference>
<dbReference type="EMBL" id="CP024985">
    <property type="protein sequence ID" value="ATZ23674.1"/>
    <property type="molecule type" value="Genomic_DNA"/>
</dbReference>
<dbReference type="GO" id="GO:0005524">
    <property type="term" value="F:ATP binding"/>
    <property type="evidence" value="ECO:0007669"/>
    <property type="project" value="UniProtKB-KW"/>
</dbReference>
<dbReference type="InterPro" id="IPR027417">
    <property type="entry name" value="P-loop_NTPase"/>
</dbReference>
<dbReference type="GO" id="GO:0046677">
    <property type="term" value="P:response to antibiotic"/>
    <property type="evidence" value="ECO:0007669"/>
    <property type="project" value="UniProtKB-KW"/>
</dbReference>
<accession>A0A2K8PAB2</accession>
<protein>
    <submittedName>
        <fullName evidence="7">Daunorubicin/doxorubicin resistance ATP-binding protein DrrA</fullName>
        <ecNumber evidence="7">3.6.3.-</ecNumber>
    </submittedName>
</protein>
<keyword evidence="6" id="KW-0046">Antibiotic resistance</keyword>
<keyword evidence="4" id="KW-0547">Nucleotide-binding</keyword>
<name>A0A2K8PAB2_STRLA</name>
<evidence type="ECO:0000313" key="7">
    <source>
        <dbReference type="EMBL" id="ATZ23674.1"/>
    </source>
</evidence>
<dbReference type="AlphaFoldDB" id="A0A2K8PAB2"/>
<reference evidence="7 8" key="1">
    <citation type="submission" date="2017-11" db="EMBL/GenBank/DDBJ databases">
        <title>Complete genome sequence of Streptomyces lavendulae subsp. lavendulae CCM 3239 (formerly 'Streptomyces aureofaciens CCM 3239'), the producer of the angucycline-type antibiotic auricin.</title>
        <authorList>
            <person name="Busche T."/>
            <person name="Novakova R."/>
            <person name="Al'Dilaimi A."/>
            <person name="Homerova D."/>
            <person name="Feckova L."/>
            <person name="Rezuchova B."/>
            <person name="Mingyar E."/>
            <person name="Csolleiova D."/>
            <person name="Bekeova C."/>
            <person name="Winkler A."/>
            <person name="Sevcikova B."/>
            <person name="Kalinowski J."/>
            <person name="Kormanec J."/>
            <person name="Ruckert C."/>
        </authorList>
    </citation>
    <scope>NUCLEOTIDE SEQUENCE [LARGE SCALE GENOMIC DNA]</scope>
    <source>
        <strain evidence="7 8">CCM 3239</strain>
    </source>
</reference>
<sequence length="316" mass="33790">MSADMLQVEALTRRFRNRKGNEVTALDGVTLHAREGEVVGLLGPNGAGKTTLSRILTTLLLPTGGIARVDGLDVVHDARQVRERIGLVLGGERGLYNRLTARQNLRYWGAMQGLPGKACRSRADELLERLGLSARADDQIQTYSRGMVQRVHLARALLRSPRLLIMDEPTSGMDPHAAQGFRGLVEELRDSGSTILLATHDMQEAQSLCSRIALIDHGRILQEGTTEDLLRAIGTGRTVTAAGVAAQLALSIAAIAGVSVQESTPDGLLTLRADGDGAIAAVLQALTAAGVHELSVAAPSLTEVYRTIIEDREFAL</sequence>
<keyword evidence="7" id="KW-0378">Hydrolase</keyword>
<dbReference type="InterPro" id="IPR003593">
    <property type="entry name" value="AAA+_ATPase"/>
</dbReference>
<gene>
    <name evidence="7" type="primary">drrA6</name>
    <name evidence="7" type="ORF">SLAV_09025</name>
</gene>
<dbReference type="GO" id="GO:0005886">
    <property type="term" value="C:plasma membrane"/>
    <property type="evidence" value="ECO:0007669"/>
    <property type="project" value="UniProtKB-SubCell"/>
</dbReference>
<dbReference type="Gene3D" id="3.40.50.300">
    <property type="entry name" value="P-loop containing nucleotide triphosphate hydrolases"/>
    <property type="match status" value="1"/>
</dbReference>
<comment type="similarity">
    <text evidence="2">Belongs to the ABC transporter superfamily.</text>
</comment>
<dbReference type="InterPro" id="IPR050763">
    <property type="entry name" value="ABC_transporter_ATP-binding"/>
</dbReference>
<evidence type="ECO:0000256" key="1">
    <source>
        <dbReference type="ARBA" id="ARBA00004202"/>
    </source>
</evidence>
<evidence type="ECO:0000313" key="8">
    <source>
        <dbReference type="Proteomes" id="UP000231791"/>
    </source>
</evidence>
<dbReference type="SMART" id="SM00382">
    <property type="entry name" value="AAA"/>
    <property type="match status" value="1"/>
</dbReference>
<evidence type="ECO:0000256" key="5">
    <source>
        <dbReference type="ARBA" id="ARBA00022840"/>
    </source>
</evidence>
<dbReference type="PANTHER" id="PTHR42711">
    <property type="entry name" value="ABC TRANSPORTER ATP-BINDING PROTEIN"/>
    <property type="match status" value="1"/>
</dbReference>
<proteinExistence type="inferred from homology"/>
<dbReference type="GO" id="GO:0016887">
    <property type="term" value="F:ATP hydrolysis activity"/>
    <property type="evidence" value="ECO:0007669"/>
    <property type="project" value="InterPro"/>
</dbReference>
<dbReference type="PANTHER" id="PTHR42711:SF5">
    <property type="entry name" value="ABC TRANSPORTER ATP-BINDING PROTEIN NATA"/>
    <property type="match status" value="1"/>
</dbReference>
<evidence type="ECO:0000256" key="3">
    <source>
        <dbReference type="ARBA" id="ARBA00022448"/>
    </source>
</evidence>
<dbReference type="SUPFAM" id="SSF52540">
    <property type="entry name" value="P-loop containing nucleoside triphosphate hydrolases"/>
    <property type="match status" value="1"/>
</dbReference>
<dbReference type="Proteomes" id="UP000231791">
    <property type="component" value="Chromosome"/>
</dbReference>
<evidence type="ECO:0000256" key="4">
    <source>
        <dbReference type="ARBA" id="ARBA00022741"/>
    </source>
</evidence>
<dbReference type="KEGG" id="slx:SLAV_09025"/>
<evidence type="ECO:0000256" key="2">
    <source>
        <dbReference type="ARBA" id="ARBA00005417"/>
    </source>
</evidence>
<comment type="subcellular location">
    <subcellularLocation>
        <location evidence="1">Cell membrane</location>
        <topology evidence="1">Peripheral membrane protein</topology>
    </subcellularLocation>
</comment>
<dbReference type="EC" id="3.6.3.-" evidence="7"/>
<keyword evidence="5 7" id="KW-0067">ATP-binding</keyword>
<keyword evidence="8" id="KW-1185">Reference proteome</keyword>
<organism evidence="7 8">
    <name type="scientific">Streptomyces lavendulae subsp. lavendulae</name>
    <dbReference type="NCBI Taxonomy" id="58340"/>
    <lineage>
        <taxon>Bacteria</taxon>
        <taxon>Bacillati</taxon>
        <taxon>Actinomycetota</taxon>
        <taxon>Actinomycetes</taxon>
        <taxon>Kitasatosporales</taxon>
        <taxon>Streptomycetaceae</taxon>
        <taxon>Streptomyces</taxon>
    </lineage>
</organism>